<dbReference type="SUPFAM" id="SSF49354">
    <property type="entry name" value="PapD-like"/>
    <property type="match status" value="1"/>
</dbReference>
<dbReference type="RefSeq" id="WP_065171444.1">
    <property type="nucleotide sequence ID" value="NZ_JAKEVP010000003.1"/>
</dbReference>
<dbReference type="InterPro" id="IPR050643">
    <property type="entry name" value="Periplasmic_pilus_chap"/>
</dbReference>
<feature type="chain" id="PRO_5044876277" evidence="6">
    <location>
        <begin position="24"/>
        <end position="229"/>
    </location>
</feature>
<name>A0ABD6X806_PHODM</name>
<comment type="caution">
    <text evidence="9">The sequence shown here is derived from an EMBL/GenBank/DDBJ whole genome shotgun (WGS) entry which is preliminary data.</text>
</comment>
<dbReference type="EMBL" id="PYMM01000001">
    <property type="protein sequence ID" value="PSU19003.1"/>
    <property type="molecule type" value="Genomic_DNA"/>
</dbReference>
<dbReference type="PANTHER" id="PTHR30251">
    <property type="entry name" value="PILUS ASSEMBLY CHAPERONE"/>
    <property type="match status" value="1"/>
</dbReference>
<proteinExistence type="inferred from homology"/>
<evidence type="ECO:0000313" key="9">
    <source>
        <dbReference type="EMBL" id="PSU19003.1"/>
    </source>
</evidence>
<evidence type="ECO:0000259" key="7">
    <source>
        <dbReference type="Pfam" id="PF00345"/>
    </source>
</evidence>
<dbReference type="InterPro" id="IPR001829">
    <property type="entry name" value="Pili_assmbl_chaperone_bac"/>
</dbReference>
<dbReference type="AlphaFoldDB" id="A0ABD6X806"/>
<dbReference type="InterPro" id="IPR013783">
    <property type="entry name" value="Ig-like_fold"/>
</dbReference>
<dbReference type="PANTHER" id="PTHR30251:SF2">
    <property type="entry name" value="FIMBRIAL CHAPERONE YADV-RELATED"/>
    <property type="match status" value="1"/>
</dbReference>
<dbReference type="Pfam" id="PF02753">
    <property type="entry name" value="PapD_C"/>
    <property type="match status" value="1"/>
</dbReference>
<organism evidence="9 10">
    <name type="scientific">Photobacterium damselae</name>
    <dbReference type="NCBI Taxonomy" id="38293"/>
    <lineage>
        <taxon>Bacteria</taxon>
        <taxon>Pseudomonadati</taxon>
        <taxon>Pseudomonadota</taxon>
        <taxon>Gammaproteobacteria</taxon>
        <taxon>Vibrionales</taxon>
        <taxon>Vibrionaceae</taxon>
        <taxon>Photobacterium</taxon>
    </lineage>
</organism>
<keyword evidence="3 6" id="KW-0732">Signal</keyword>
<dbReference type="InterPro" id="IPR016148">
    <property type="entry name" value="Pili_assmbl_chaperone_C"/>
</dbReference>
<dbReference type="GO" id="GO:0042597">
    <property type="term" value="C:periplasmic space"/>
    <property type="evidence" value="ECO:0007669"/>
    <property type="project" value="UniProtKB-SubCell"/>
</dbReference>
<dbReference type="InterPro" id="IPR036316">
    <property type="entry name" value="Pili_assmbl_chap_C_dom_sf"/>
</dbReference>
<dbReference type="InterPro" id="IPR016147">
    <property type="entry name" value="Pili_assmbl_chaperone_N"/>
</dbReference>
<feature type="signal peptide" evidence="6">
    <location>
        <begin position="1"/>
        <end position="23"/>
    </location>
</feature>
<keyword evidence="4" id="KW-0574">Periplasm</keyword>
<evidence type="ECO:0000256" key="4">
    <source>
        <dbReference type="ARBA" id="ARBA00022764"/>
    </source>
</evidence>
<evidence type="ECO:0000313" key="10">
    <source>
        <dbReference type="Proteomes" id="UP000241404"/>
    </source>
</evidence>
<dbReference type="SUPFAM" id="SSF49584">
    <property type="entry name" value="Periplasmic chaperone C-domain"/>
    <property type="match status" value="1"/>
</dbReference>
<evidence type="ECO:0000256" key="5">
    <source>
        <dbReference type="ARBA" id="ARBA00023186"/>
    </source>
</evidence>
<gene>
    <name evidence="9" type="ORF">CTM90_03255</name>
</gene>
<feature type="domain" description="Pili assembly chaperone N-terminal" evidence="7">
    <location>
        <begin position="25"/>
        <end position="139"/>
    </location>
</feature>
<keyword evidence="5" id="KW-0143">Chaperone</keyword>
<feature type="domain" description="Pili assembly chaperone C-terminal" evidence="8">
    <location>
        <begin position="162"/>
        <end position="222"/>
    </location>
</feature>
<dbReference type="PRINTS" id="PR00969">
    <property type="entry name" value="CHAPERONPILI"/>
</dbReference>
<sequence length="229" mass="26004">MKKLSSSILLFCSFIMTSSNAYAAFTLNTTRVVYSQGDKGQNLVVKNNSDRKYGGQVWIESFDKKIDDSSYVVTPSLFAVDKGKKQQLRIMQTANMLPTDKESLFWIYVQELPPALEEGNKLQFAMRTKIKLISRPKVLDKDRSGAESKLELTIKGNQIELVNPTPYFFAISSLSYAGKEMKDKEALSVIKPKSTILFKNQYNYKNGQEIIITYVDDFGAYNKTKVRAK</sequence>
<dbReference type="Proteomes" id="UP000241404">
    <property type="component" value="Unassembled WGS sequence"/>
</dbReference>
<evidence type="ECO:0000259" key="8">
    <source>
        <dbReference type="Pfam" id="PF02753"/>
    </source>
</evidence>
<evidence type="ECO:0000256" key="3">
    <source>
        <dbReference type="ARBA" id="ARBA00022729"/>
    </source>
</evidence>
<evidence type="ECO:0000256" key="2">
    <source>
        <dbReference type="ARBA" id="ARBA00007399"/>
    </source>
</evidence>
<comment type="similarity">
    <text evidence="2">Belongs to the periplasmic pilus chaperone family.</text>
</comment>
<accession>A0ABD6X806</accession>
<comment type="subcellular location">
    <subcellularLocation>
        <location evidence="1">Periplasm</location>
    </subcellularLocation>
</comment>
<dbReference type="Gene3D" id="2.60.40.10">
    <property type="entry name" value="Immunoglobulins"/>
    <property type="match status" value="2"/>
</dbReference>
<evidence type="ECO:0000256" key="6">
    <source>
        <dbReference type="SAM" id="SignalP"/>
    </source>
</evidence>
<dbReference type="InterPro" id="IPR008962">
    <property type="entry name" value="PapD-like_sf"/>
</dbReference>
<protein>
    <submittedName>
        <fullName evidence="9">Fimbrial chaperone protein</fullName>
    </submittedName>
</protein>
<evidence type="ECO:0000256" key="1">
    <source>
        <dbReference type="ARBA" id="ARBA00004418"/>
    </source>
</evidence>
<dbReference type="Pfam" id="PF00345">
    <property type="entry name" value="PapD_N"/>
    <property type="match status" value="1"/>
</dbReference>
<reference evidence="9 10" key="1">
    <citation type="submission" date="2018-03" db="EMBL/GenBank/DDBJ databases">
        <title>Whole genome sequencing of Histamine producing bacteria.</title>
        <authorList>
            <person name="Butler K."/>
        </authorList>
    </citation>
    <scope>NUCLEOTIDE SEQUENCE [LARGE SCALE GENOMIC DNA]</scope>
    <source>
        <strain evidence="9 10">BT-6</strain>
    </source>
</reference>